<proteinExistence type="predicted"/>
<keyword evidence="4" id="KW-0677">Repeat</keyword>
<feature type="domain" description="S1 motif" evidence="10">
    <location>
        <begin position="1587"/>
        <end position="1657"/>
    </location>
</feature>
<protein>
    <recommendedName>
        <fullName evidence="7">rRNA biogenesis protein RRP5</fullName>
    </recommendedName>
    <alternativeName>
        <fullName evidence="8">Ribosomal RNA-processing protein 5</fullName>
    </alternativeName>
</protein>
<evidence type="ECO:0000256" key="2">
    <source>
        <dbReference type="ARBA" id="ARBA00022517"/>
    </source>
</evidence>
<comment type="caution">
    <text evidence="11">The sequence shown here is derived from an EMBL/GenBank/DDBJ whole genome shotgun (WGS) entry which is preliminary data.</text>
</comment>
<feature type="domain" description="S1 motif" evidence="10">
    <location>
        <begin position="950"/>
        <end position="1014"/>
    </location>
</feature>
<dbReference type="Gene3D" id="2.40.50.140">
    <property type="entry name" value="Nucleic acid-binding proteins"/>
    <property type="match status" value="9"/>
</dbReference>
<dbReference type="CDD" id="cd05703">
    <property type="entry name" value="S1_Rrp5_repeat_hs12_sc9"/>
    <property type="match status" value="1"/>
</dbReference>
<dbReference type="GO" id="GO:0006364">
    <property type="term" value="P:rRNA processing"/>
    <property type="evidence" value="ECO:0007669"/>
    <property type="project" value="UniProtKB-KW"/>
</dbReference>
<dbReference type="PANTHER" id="PTHR23270">
    <property type="entry name" value="PROGRAMMED CELL DEATH PROTEIN 11 PRE-RRNA PROCESSING PROTEIN RRP5"/>
    <property type="match status" value="1"/>
</dbReference>
<feature type="domain" description="S1 motif" evidence="10">
    <location>
        <begin position="130"/>
        <end position="214"/>
    </location>
</feature>
<dbReference type="InterPro" id="IPR003107">
    <property type="entry name" value="HAT"/>
</dbReference>
<dbReference type="InterPro" id="IPR057300">
    <property type="entry name" value="OB_Rrp5"/>
</dbReference>
<dbReference type="FunFam" id="2.40.50.140:FF:000179">
    <property type="entry name" value="rRNA biogenesis protein RRP5"/>
    <property type="match status" value="1"/>
</dbReference>
<feature type="domain" description="S1 motif" evidence="10">
    <location>
        <begin position="558"/>
        <end position="625"/>
    </location>
</feature>
<evidence type="ECO:0000256" key="6">
    <source>
        <dbReference type="ARBA" id="ARBA00023274"/>
    </source>
</evidence>
<evidence type="ECO:0000256" key="7">
    <source>
        <dbReference type="ARBA" id="ARBA00073619"/>
    </source>
</evidence>
<feature type="domain" description="S1 motif" evidence="10">
    <location>
        <begin position="1321"/>
        <end position="1395"/>
    </location>
</feature>
<reference evidence="11" key="2">
    <citation type="journal article" date="2024" name="Plant">
        <title>Genomic evolution and insights into agronomic trait innovations of Sesamum species.</title>
        <authorList>
            <person name="Miao H."/>
            <person name="Wang L."/>
            <person name="Qu L."/>
            <person name="Liu H."/>
            <person name="Sun Y."/>
            <person name="Le M."/>
            <person name="Wang Q."/>
            <person name="Wei S."/>
            <person name="Zheng Y."/>
            <person name="Lin W."/>
            <person name="Duan Y."/>
            <person name="Cao H."/>
            <person name="Xiong S."/>
            <person name="Wang X."/>
            <person name="Wei L."/>
            <person name="Li C."/>
            <person name="Ma Q."/>
            <person name="Ju M."/>
            <person name="Zhao R."/>
            <person name="Li G."/>
            <person name="Mu C."/>
            <person name="Tian Q."/>
            <person name="Mei H."/>
            <person name="Zhang T."/>
            <person name="Gao T."/>
            <person name="Zhang H."/>
        </authorList>
    </citation>
    <scope>NUCLEOTIDE SEQUENCE</scope>
    <source>
        <strain evidence="11">K16</strain>
    </source>
</reference>
<dbReference type="EMBL" id="JACGWL010000011">
    <property type="protein sequence ID" value="KAK4392383.1"/>
    <property type="molecule type" value="Genomic_DNA"/>
</dbReference>
<feature type="compositionally biased region" description="Basic residues" evidence="9">
    <location>
        <begin position="20"/>
        <end position="29"/>
    </location>
</feature>
<feature type="region of interest" description="Disordered" evidence="9">
    <location>
        <begin position="1"/>
        <end position="102"/>
    </location>
</feature>
<dbReference type="FunFam" id="2.40.50.140:FF:000103">
    <property type="entry name" value="protein RRP5 homolog"/>
    <property type="match status" value="1"/>
</dbReference>
<evidence type="ECO:0000256" key="1">
    <source>
        <dbReference type="ARBA" id="ARBA00004604"/>
    </source>
</evidence>
<dbReference type="SUPFAM" id="SSF50249">
    <property type="entry name" value="Nucleic acid-binding proteins"/>
    <property type="match status" value="10"/>
</dbReference>
<feature type="compositionally biased region" description="Basic and acidic residues" evidence="9">
    <location>
        <begin position="62"/>
        <end position="82"/>
    </location>
</feature>
<dbReference type="SUPFAM" id="SSF48452">
    <property type="entry name" value="TPR-like"/>
    <property type="match status" value="1"/>
</dbReference>
<dbReference type="InterPro" id="IPR057301">
    <property type="entry name" value="Rrp5_OB_4th"/>
</dbReference>
<evidence type="ECO:0000313" key="12">
    <source>
        <dbReference type="Proteomes" id="UP001289374"/>
    </source>
</evidence>
<feature type="compositionally biased region" description="Basic residues" evidence="9">
    <location>
        <begin position="1"/>
        <end position="12"/>
    </location>
</feature>
<feature type="domain" description="S1 motif" evidence="10">
    <location>
        <begin position="661"/>
        <end position="730"/>
    </location>
</feature>
<dbReference type="InterPro" id="IPR011990">
    <property type="entry name" value="TPR-like_helical_dom_sf"/>
</dbReference>
<evidence type="ECO:0000256" key="8">
    <source>
        <dbReference type="ARBA" id="ARBA00076674"/>
    </source>
</evidence>
<reference evidence="11" key="1">
    <citation type="submission" date="2020-06" db="EMBL/GenBank/DDBJ databases">
        <authorList>
            <person name="Li T."/>
            <person name="Hu X."/>
            <person name="Zhang T."/>
            <person name="Song X."/>
            <person name="Zhang H."/>
            <person name="Dai N."/>
            <person name="Sheng W."/>
            <person name="Hou X."/>
            <person name="Wei L."/>
        </authorList>
    </citation>
    <scope>NUCLEOTIDE SEQUENCE</scope>
    <source>
        <strain evidence="11">K16</strain>
        <tissue evidence="11">Leaf</tissue>
    </source>
</reference>
<dbReference type="Proteomes" id="UP001289374">
    <property type="component" value="Unassembled WGS sequence"/>
</dbReference>
<dbReference type="FunFam" id="2.40.50.140:FF:000159">
    <property type="entry name" value="rRNA biogenesis protein rrp5"/>
    <property type="match status" value="2"/>
</dbReference>
<keyword evidence="3" id="KW-0698">rRNA processing</keyword>
<dbReference type="Gene3D" id="1.25.40.10">
    <property type="entry name" value="Tetratricopeptide repeat domain"/>
    <property type="match status" value="1"/>
</dbReference>
<gene>
    <name evidence="11" type="ORF">Sango_2016100</name>
</gene>
<dbReference type="FunFam" id="2.40.50.140:FF:000148">
    <property type="entry name" value="protein RRP5 homolog isoform X1"/>
    <property type="match status" value="1"/>
</dbReference>
<dbReference type="SMART" id="SM00316">
    <property type="entry name" value="S1"/>
    <property type="match status" value="14"/>
</dbReference>
<dbReference type="Pfam" id="PF24685">
    <property type="entry name" value="OB_RRP5_4th"/>
    <property type="match status" value="1"/>
</dbReference>
<dbReference type="GO" id="GO:0003723">
    <property type="term" value="F:RNA binding"/>
    <property type="evidence" value="ECO:0007669"/>
    <property type="project" value="TreeGrafter"/>
</dbReference>
<feature type="domain" description="S1 motif" evidence="10">
    <location>
        <begin position="1497"/>
        <end position="1566"/>
    </location>
</feature>
<dbReference type="Pfam" id="PF00575">
    <property type="entry name" value="S1"/>
    <property type="match status" value="4"/>
</dbReference>
<dbReference type="InterPro" id="IPR003029">
    <property type="entry name" value="S1_domain"/>
</dbReference>
<keyword evidence="5" id="KW-0539">Nucleus</keyword>
<evidence type="ECO:0000256" key="9">
    <source>
        <dbReference type="SAM" id="MobiDB-lite"/>
    </source>
</evidence>
<feature type="domain" description="S1 motif" evidence="10">
    <location>
        <begin position="1140"/>
        <end position="1197"/>
    </location>
</feature>
<evidence type="ECO:0000256" key="3">
    <source>
        <dbReference type="ARBA" id="ARBA00022552"/>
    </source>
</evidence>
<feature type="domain" description="S1 motif" evidence="10">
    <location>
        <begin position="442"/>
        <end position="502"/>
    </location>
</feature>
<dbReference type="Pfam" id="PF24682">
    <property type="entry name" value="OB_RRP5"/>
    <property type="match status" value="1"/>
</dbReference>
<evidence type="ECO:0000256" key="4">
    <source>
        <dbReference type="ARBA" id="ARBA00022737"/>
    </source>
</evidence>
<organism evidence="11 12">
    <name type="scientific">Sesamum angolense</name>
    <dbReference type="NCBI Taxonomy" id="2727404"/>
    <lineage>
        <taxon>Eukaryota</taxon>
        <taxon>Viridiplantae</taxon>
        <taxon>Streptophyta</taxon>
        <taxon>Embryophyta</taxon>
        <taxon>Tracheophyta</taxon>
        <taxon>Spermatophyta</taxon>
        <taxon>Magnoliopsida</taxon>
        <taxon>eudicotyledons</taxon>
        <taxon>Gunneridae</taxon>
        <taxon>Pentapetalae</taxon>
        <taxon>asterids</taxon>
        <taxon>lamiids</taxon>
        <taxon>Lamiales</taxon>
        <taxon>Pedaliaceae</taxon>
        <taxon>Sesamum</taxon>
    </lineage>
</organism>
<keyword evidence="2" id="KW-0690">Ribosome biogenesis</keyword>
<dbReference type="InterPro" id="IPR045209">
    <property type="entry name" value="Rrp5"/>
</dbReference>
<feature type="domain" description="S1 motif" evidence="10">
    <location>
        <begin position="837"/>
        <end position="906"/>
    </location>
</feature>
<evidence type="ECO:0000313" key="11">
    <source>
        <dbReference type="EMBL" id="KAK4392383.1"/>
    </source>
</evidence>
<feature type="domain" description="S1 motif" evidence="10">
    <location>
        <begin position="230"/>
        <end position="296"/>
    </location>
</feature>
<name>A0AAE1WFJ3_9LAMI</name>
<dbReference type="PANTHER" id="PTHR23270:SF10">
    <property type="entry name" value="PROTEIN RRP5 HOMOLOG"/>
    <property type="match status" value="1"/>
</dbReference>
<dbReference type="CDD" id="cd05694">
    <property type="entry name" value="S1_Rrp5_repeat_hs2_sc2"/>
    <property type="match status" value="1"/>
</dbReference>
<feature type="domain" description="S1 motif" evidence="10">
    <location>
        <begin position="1225"/>
        <end position="1296"/>
    </location>
</feature>
<sequence length="2054" mass="229123">MAPPSKKSKPKPNLKNSRSPSKKPAKAKGTHPNPAVSSLQMPVQVEDDVPDFPRGRGSLLSGEERNEVRALAEKESRADERVLRKRKKEKRAQNRNQSTEDDLGSLFGDGIIGKLPRFANKITLKNVSSGMKLWGVIAEVNEKDIVVSLPGGLRGLVRACDAIDPILDDEVKRDVDYSFLSRIYHEGQLVSCIVLQVEDDRKETAKRKIWLSLRLSLLHKSLTLDTVQEGMVLSAYAKSIEDHGFILHFGLPSFTGFMPKHNQSERRTNDVSLGQVLQGVVKSIDRARKVVYLSSDHDMVSRCVTRDLKGISIDLLVPGMMVNAHVQSTLENGIMLSFLTYFTGTVDVFNLDKTFPSSNWKNDYAKNMKTITEFVFPLFSDISVSEFTYKPHLALIAPSVFLLELQFNARILFIDPSSRAVGLTLNPHLVSNKAPSSLVKIGDIFDQSKVVRVDKGSGLLLEIPTLPAPTPAYVNVADIADKEAGKLDKSFKEGSLVRVRVLGYRHLEGLATGDMMAAGAIISDQLMADAGLYPLYLCELFTSAFEGSVFTHSDVKPGMVVKAKVIAVDSFGAIVQFASGVKALCPLRHMSEFEIAKPRKKFQIGLELVFRVLGCKSKRITVTHKKTLLLCPIGKVDLSVHGVSVKSKLQILSSYADATDGLVTHGWITKIEKHGCFVRFYNGVQGFAPRSELGLGPGSDIGSMYHVEQVVKCRVVKCIPASHRINLSFNITPTSTSENENVKPGSLVSGVVEHVTPQTIVVDINTSSHMKGTISTEHLADHYGLAALLMSSIKPGYHFDQLLVLDVEGNNLVLTAKYSLVNSIEQLPADVSQIRCHSVVHGYVCNIIDTGCFVRFIGRLTGFAPKTKATDDRRANLSEVFYVGQSVRSNVVDVSSDMSRITLSLKQSLCCSTDASFIQEYFLLEEKIAKLQVLDSECPGLSWTGGFGIASIIEGKVHEIKDFGVVISFEKYNDVYGFISHYQLAGTNVESNSVVRAAVLDVSKIERLVDLSLKPEFINRSKEESSTVQTPKKKRRREAHKELEMNQIVSATVEIVKENYLVLSLPAYNFIIGYASATDYNTQKLPAKQFTHGQSVSATVMALPTPATGGRLLLLLASLSDGVETSRSKRAKKNSGYDVGSLIQAEITEIKPLEVRVKFGSGFHGRIHVTEATDDNSAASPFSNYRIGQTLAARIVSKRSKPENIKGGYGEDEWLSSEGFNYSYGQRISGFVYKVDTEWAWLTVSRDVNAQLYILDSSCEPPELAEFQKRFYVGKALTGYVISVNKEKKLLRIVLHKPADGFAEIKENDTNHHLISHIVEGSFVGGRISKILPGVGGLLVQIDHHHYGKVHFTELKDSWVSNPLMGYHEGQIVKCKVLEINRGVKSTVHVDLSLRSAPDGSHDLISTDSGIHIGFYHLFGLQPLFNYCRQESELGSSPAPFSEIGAELCHGGGKARILQVSEENWVKPSFFSKTQQWQRVGHTSIQRVDKITDLHPDMVVRGYVKNISSKGCFIMLSRKMDAKILLCNLSDSFVENPENEFPVGKLVIGKVLSVEPLSKRVEVTLKTSSESSKLKSDPTHLNHIVVGDIISGRIKRVESYGLFIAIDHTNVVGLCHVSELSDDHIDDPETAFKAGERMKAKVLKVDKDRNRVSLGMKSSYIKDEGVLHTHPSHSLDFAIDTNDSVVLAPKIRQSNSVCIENINNKPENHYHPILADAESRALVPPLEVPLDEIESLGIEGDVGQDVINVTEADTIEDKNKRRAKKKGREEREQEIRTAEERLLEKDIPRNADDFEKLIRSSPNSSFIWIKYMAYMLSLADIEKARSVAERLVDPGRAWIKLLDPEYAWIKLVKVVLDKGFENNKYSRESEKLNMWVAYFNLENEYGNPPEEAVTKVFQRALQYCDPKKVHLALLGVYERTEQHKLADELLDKMTRKFKHSCKVWLRRIQFLLKQNSDGVQSVVNRALLSLPRHKHIKFISQTAILEFKCGVPDRGRSMFEGMLREYPKRTDLWSIYLDQFLFKKYLEYEKSVGDEERIESVKKKAMEYVENTLA</sequence>
<evidence type="ECO:0000259" key="10">
    <source>
        <dbReference type="PROSITE" id="PS50126"/>
    </source>
</evidence>
<comment type="subcellular location">
    <subcellularLocation>
        <location evidence="1">Nucleus</location>
        <location evidence="1">Nucleolus</location>
    </subcellularLocation>
</comment>
<dbReference type="GO" id="GO:0032040">
    <property type="term" value="C:small-subunit processome"/>
    <property type="evidence" value="ECO:0007669"/>
    <property type="project" value="TreeGrafter"/>
</dbReference>
<dbReference type="SMART" id="SM00386">
    <property type="entry name" value="HAT"/>
    <property type="match status" value="3"/>
</dbReference>
<evidence type="ECO:0000256" key="5">
    <source>
        <dbReference type="ARBA" id="ARBA00023242"/>
    </source>
</evidence>
<accession>A0AAE1WFJ3</accession>
<keyword evidence="12" id="KW-1185">Reference proteome</keyword>
<dbReference type="FunFam" id="2.40.50.140:FF:000155">
    <property type="entry name" value="rRNA biogenesis protein RRP5"/>
    <property type="match status" value="1"/>
</dbReference>
<dbReference type="PROSITE" id="PS50126">
    <property type="entry name" value="S1"/>
    <property type="match status" value="12"/>
</dbReference>
<dbReference type="InterPro" id="IPR012340">
    <property type="entry name" value="NA-bd_OB-fold"/>
</dbReference>
<keyword evidence="6" id="KW-0687">Ribonucleoprotein</keyword>